<dbReference type="EMBL" id="BLXT01007807">
    <property type="protein sequence ID" value="GFO42384.1"/>
    <property type="molecule type" value="Genomic_DNA"/>
</dbReference>
<evidence type="ECO:0000313" key="1">
    <source>
        <dbReference type="EMBL" id="GFO42384.1"/>
    </source>
</evidence>
<reference evidence="1 2" key="1">
    <citation type="journal article" date="2021" name="Elife">
        <title>Chloroplast acquisition without the gene transfer in kleptoplastic sea slugs, Plakobranchus ocellatus.</title>
        <authorList>
            <person name="Maeda T."/>
            <person name="Takahashi S."/>
            <person name="Yoshida T."/>
            <person name="Shimamura S."/>
            <person name="Takaki Y."/>
            <person name="Nagai Y."/>
            <person name="Toyoda A."/>
            <person name="Suzuki Y."/>
            <person name="Arimoto A."/>
            <person name="Ishii H."/>
            <person name="Satoh N."/>
            <person name="Nishiyama T."/>
            <person name="Hasebe M."/>
            <person name="Maruyama T."/>
            <person name="Minagawa J."/>
            <person name="Obokata J."/>
            <person name="Shigenobu S."/>
        </authorList>
    </citation>
    <scope>NUCLEOTIDE SEQUENCE [LARGE SCALE GENOMIC DNA]</scope>
</reference>
<proteinExistence type="predicted"/>
<accession>A0AAV4DDV7</accession>
<sequence>MWNKLTEYRVTTTTTTTTATTTTTLTTATTTTTTIITTTTTTTTITIITQQEQIVSSSPDFNYWVPYEFFALTIPAKEANNVLPIYPAIHGLYIEQRNKQKALPDKQSPYGPD</sequence>
<keyword evidence="2" id="KW-1185">Reference proteome</keyword>
<protein>
    <submittedName>
        <fullName evidence="1">Thiol:disulfide interchange protein dsbd</fullName>
    </submittedName>
</protein>
<dbReference type="AlphaFoldDB" id="A0AAV4DDV7"/>
<gene>
    <name evidence="1" type="ORF">PoB_006888900</name>
</gene>
<name>A0AAV4DDV7_9GAST</name>
<comment type="caution">
    <text evidence="1">The sequence shown here is derived from an EMBL/GenBank/DDBJ whole genome shotgun (WGS) entry which is preliminary data.</text>
</comment>
<organism evidence="1 2">
    <name type="scientific">Plakobranchus ocellatus</name>
    <dbReference type="NCBI Taxonomy" id="259542"/>
    <lineage>
        <taxon>Eukaryota</taxon>
        <taxon>Metazoa</taxon>
        <taxon>Spiralia</taxon>
        <taxon>Lophotrochozoa</taxon>
        <taxon>Mollusca</taxon>
        <taxon>Gastropoda</taxon>
        <taxon>Heterobranchia</taxon>
        <taxon>Euthyneura</taxon>
        <taxon>Panpulmonata</taxon>
        <taxon>Sacoglossa</taxon>
        <taxon>Placobranchoidea</taxon>
        <taxon>Plakobranchidae</taxon>
        <taxon>Plakobranchus</taxon>
    </lineage>
</organism>
<evidence type="ECO:0000313" key="2">
    <source>
        <dbReference type="Proteomes" id="UP000735302"/>
    </source>
</evidence>
<dbReference type="Proteomes" id="UP000735302">
    <property type="component" value="Unassembled WGS sequence"/>
</dbReference>